<dbReference type="InterPro" id="IPR036866">
    <property type="entry name" value="RibonucZ/Hydroxyglut_hydro"/>
</dbReference>
<protein>
    <submittedName>
        <fullName evidence="3">MBL fold metallo-hydrolase</fullName>
    </submittedName>
</protein>
<evidence type="ECO:0000313" key="4">
    <source>
        <dbReference type="Proteomes" id="UP000671995"/>
    </source>
</evidence>
<dbReference type="InterPro" id="IPR050114">
    <property type="entry name" value="UPF0173_UPF0282_UlaG_hydrolase"/>
</dbReference>
<dbReference type="GO" id="GO:0016787">
    <property type="term" value="F:hydrolase activity"/>
    <property type="evidence" value="ECO:0007669"/>
    <property type="project" value="UniProtKB-KW"/>
</dbReference>
<gene>
    <name evidence="3" type="ORF">HRI96_07060</name>
</gene>
<accession>A0A975ICG9</accession>
<dbReference type="Proteomes" id="UP000671995">
    <property type="component" value="Chromosome"/>
</dbReference>
<dbReference type="PANTHER" id="PTHR43546">
    <property type="entry name" value="UPF0173 METAL-DEPENDENT HYDROLASE MJ1163-RELATED"/>
    <property type="match status" value="1"/>
</dbReference>
<dbReference type="EMBL" id="CP054257">
    <property type="protein sequence ID" value="QTQ11971.1"/>
    <property type="molecule type" value="Genomic_DNA"/>
</dbReference>
<dbReference type="InterPro" id="IPR001279">
    <property type="entry name" value="Metallo-B-lactamas"/>
</dbReference>
<reference evidence="3" key="1">
    <citation type="submission" date="2020-05" db="EMBL/GenBank/DDBJ databases">
        <authorList>
            <person name="Zeng H."/>
            <person name="Chan Y.K."/>
            <person name="Watt R.M."/>
        </authorList>
    </citation>
    <scope>NUCLEOTIDE SEQUENCE</scope>
    <source>
        <strain evidence="3">ATCC 700773</strain>
    </source>
</reference>
<evidence type="ECO:0000256" key="1">
    <source>
        <dbReference type="ARBA" id="ARBA00022801"/>
    </source>
</evidence>
<evidence type="ECO:0000259" key="2">
    <source>
        <dbReference type="Pfam" id="PF12706"/>
    </source>
</evidence>
<dbReference type="Pfam" id="PF12706">
    <property type="entry name" value="Lactamase_B_2"/>
    <property type="match status" value="1"/>
</dbReference>
<name>A0A975ICG9_9SPIR</name>
<dbReference type="RefSeq" id="WP_210116685.1">
    <property type="nucleotide sequence ID" value="NZ_CP054257.1"/>
</dbReference>
<dbReference type="AlphaFoldDB" id="A0A975ICG9"/>
<reference evidence="3" key="2">
    <citation type="journal article" date="2021" name="Microbiol. Resour. Announc.">
        <title>Complete Genome Sequences of Three Human Oral Treponema parvum Isolates.</title>
        <authorList>
            <person name="Zeng H."/>
            <person name="Watt R.M."/>
        </authorList>
    </citation>
    <scope>NUCLEOTIDE SEQUENCE</scope>
    <source>
        <strain evidence="3">ATCC 700773</strain>
    </source>
</reference>
<dbReference type="Gene3D" id="3.60.15.10">
    <property type="entry name" value="Ribonuclease Z/Hydroxyacylglutathione hydrolase-like"/>
    <property type="match status" value="1"/>
</dbReference>
<dbReference type="SUPFAM" id="SSF56281">
    <property type="entry name" value="Metallo-hydrolase/oxidoreductase"/>
    <property type="match status" value="1"/>
</dbReference>
<proteinExistence type="predicted"/>
<sequence>MSEKKYDEWGVMESTYMLTDRKIDRQTWLEETCPAWGTYINYQIKNEKVPANKFCLWWLGGPSWAMKVGTEVFLIDNYAGPSIVTRYENSGDCKNTGADYLHWMRINPQIVDIYKFHRMDAYFMTHHHCDHCDIYSVKALLETTKSKFVGPKVTCMILRNWGVPEDRIVEVRPGDELKYHNMTVKIEKNFDINALRTTYGLGKENSFKPTMDDVAVTFIFKNEAGSIAFIGDGIYHNGFYGVGQRNKIDVTVLNLGHNPSGSYDKLTPFDAYRVGKAMGSKYIIPDHYDNWACTYLPAETLEKVVQENDPTMKTILLKTGAKFIYPDDKDKGNYKYPDWQERMNWQKASYTLEDNNKI</sequence>
<organism evidence="3 4">
    <name type="scientific">Treponema parvum</name>
    <dbReference type="NCBI Taxonomy" id="138851"/>
    <lineage>
        <taxon>Bacteria</taxon>
        <taxon>Pseudomonadati</taxon>
        <taxon>Spirochaetota</taxon>
        <taxon>Spirochaetia</taxon>
        <taxon>Spirochaetales</taxon>
        <taxon>Treponemataceae</taxon>
        <taxon>Treponema</taxon>
    </lineage>
</organism>
<keyword evidence="1" id="KW-0378">Hydrolase</keyword>
<feature type="domain" description="Metallo-beta-lactamase" evidence="2">
    <location>
        <begin position="107"/>
        <end position="287"/>
    </location>
</feature>
<evidence type="ECO:0000313" key="3">
    <source>
        <dbReference type="EMBL" id="QTQ11971.1"/>
    </source>
</evidence>
<dbReference type="PANTHER" id="PTHR43546:SF9">
    <property type="entry name" value="L-ASCORBATE-6-PHOSPHATE LACTONASE ULAG-RELATED"/>
    <property type="match status" value="1"/>
</dbReference>